<dbReference type="PIRSF" id="PIRSF036761">
    <property type="entry name" value="GDH_Mll4104"/>
    <property type="match status" value="1"/>
</dbReference>
<dbReference type="SUPFAM" id="SSF53223">
    <property type="entry name" value="Aminoacid dehydrogenase-like, N-terminal domain"/>
    <property type="match status" value="1"/>
</dbReference>
<gene>
    <name evidence="6" type="ORF">MMH89_02070</name>
</gene>
<keyword evidence="1" id="KW-0560">Oxidoreductase</keyword>
<dbReference type="Pfam" id="PF21073">
    <property type="entry name" value="GDH_HM1"/>
    <property type="match status" value="1"/>
</dbReference>
<dbReference type="InterPro" id="IPR046346">
    <property type="entry name" value="Aminoacid_DH-like_N_sf"/>
</dbReference>
<evidence type="ECO:0000259" key="2">
    <source>
        <dbReference type="Pfam" id="PF05088"/>
    </source>
</evidence>
<organism evidence="6 7">
    <name type="scientific">Candidatus Comchoanobacter bicostacola</name>
    <dbReference type="NCBI Taxonomy" id="2919598"/>
    <lineage>
        <taxon>Bacteria</taxon>
        <taxon>Pseudomonadati</taxon>
        <taxon>Pseudomonadota</taxon>
        <taxon>Gammaproteobacteria</taxon>
        <taxon>Candidatus Comchoanobacterales</taxon>
        <taxon>Candidatus Comchoanobacteraceae</taxon>
        <taxon>Candidatus Comchoanobacter</taxon>
    </lineage>
</organism>
<name>A0ABY5DLE4_9GAMM</name>
<dbReference type="InterPro" id="IPR048381">
    <property type="entry name" value="GDH_C"/>
</dbReference>
<dbReference type="Pfam" id="PF21076">
    <property type="entry name" value="GDH_ACT2"/>
    <property type="match status" value="1"/>
</dbReference>
<dbReference type="PANTHER" id="PTHR43403">
    <property type="entry name" value="NAD-SPECIFIC GLUTAMATE DEHYDROGENASE"/>
    <property type="match status" value="1"/>
</dbReference>
<dbReference type="InterPro" id="IPR049059">
    <property type="entry name" value="NAD_Glu_DH_HM1"/>
</dbReference>
<reference evidence="6 7" key="1">
    <citation type="journal article" date="2022" name="Nat. Microbiol.">
        <title>The microbiome of a bacterivorous marine choanoflagellate contains a resource-demanding obligate bacterial associate.</title>
        <authorList>
            <person name="Needham D.M."/>
            <person name="Poirier C."/>
            <person name="Bachy C."/>
            <person name="George E.E."/>
            <person name="Wilken S."/>
            <person name="Yung C.C.M."/>
            <person name="Limardo A.J."/>
            <person name="Morando M."/>
            <person name="Sudek L."/>
            <person name="Malmstrom R.R."/>
            <person name="Keeling P.J."/>
            <person name="Santoro A.E."/>
            <person name="Worden A.Z."/>
        </authorList>
    </citation>
    <scope>NUCLEOTIDE SEQUENCE [LARGE SCALE GENOMIC DNA]</scope>
    <source>
        <strain evidence="6 7">Comchoano-1</strain>
    </source>
</reference>
<evidence type="ECO:0000259" key="5">
    <source>
        <dbReference type="Pfam" id="PF21076"/>
    </source>
</evidence>
<sequence>MPTSAQLSQYSINHYKKIKGAYLTGFKQFADLYFNSTESAYEVEDVYEYVAQVTSGHYKYIIKNIDKTLAIDLANVQVETGYARQLVRVYIVYDDMPFIPESIRATLERLGYSIFRSALVANQAIHMDGKTLSLEHVQSGGKTFYWLDIEAGNQTLTLRAMNQALSATVHDVTTVVKDWRRMQDALRSVIYAWQDNEGANIPQPVIRENVLLLEWLLHQFTFLGYAGYRHNSGKLRSIGKKWGLPIDGIKELSPHLATFPSHGEGLKDSLFMMTKSMMRSKVHRNVYPDIFIFNVYSKDSELIEQHYFMGMLTADAYSHDPEQIPVLRTKIDRLLSLQEKPSRYMSRRLKHLIKSYPKEDLFQSDIQYLHKEFSQLLLAEDNQISEVSVRVDTLGQFYSTMIYAPKVLFKTSLRNQIEQVLKDIYKGAIIFYSPYFAESYLVRMHFIQAIEGDVVKDTRRLCQEIRQLCVSWDKKLTLGLCLEYGQRQGYLHAKAFINTISESYRVAHSYEQAVQDEISVATLSLENSRSVRLSVDDQTFMIRFYQLTSGSDITLSSIFPILSNMGLNIVRQQNFDECMSGHTVSISVYQCAFSGGLIASDNIISRVENALLMIINGVAEDDELNRLLISSSLELKQIHLLRCYIAYMHQINFAISKVRVKRFLSANRDLSQLFVKLFNIKFQYGLLKRTQLVNKQSHSIWSLSDQLKTSDDERIVSMLMHCITATVRTNYCMLDEVGALVLKIQAGMVPGVSKPAPLYHTFVYHPDVMGVHIRYSLIARGGIRHSDRLDDFYEEVGRLASTQRLKNTLTVPDGAKGCFVTRNIQMIPDAEHLEEVKRCYQIFIESLLSISDGYKEGRLCHYKGCKVYDEVDTYLVVAADKGTATFSDYANEIASKQNFWLKDAFASGGANGYDHKKMGITARGAWESFKWHSSKMGLDLTKDTFTAAGVGDMSGDVFGNGMLLSDKIKLVAAFAHRKIFIDPNPDPEKSYTERLRLFRMKGGTWGEYDTSLISQGGGVFDRSQKYIDLSPQMKKMFSFSKSKCEPFELIQAILKMQVDLFWNGGIGVFVKSKDESDFSVRDVQNDLVRINGSQMRAKIFAEGGNNGFTQKGRIEYALHGGMLNTDFVDNSAGVNLSDYEVNLKIFLDGLIQEGVLAQKERNPLLRRLSAEVSGMVLWNNLRQNIQIDLAILEAQGQQNQYLRFIESLSEQGLMNPQLESMPTKQELKERLLHNLHFTRPEISVLLAYSKLYLIGLIEKIEFEDSQITKDILVSYFPGYIQSKYEGFIYKHPLQNQIFKTQLVNLLVGEMGLLFVSQMIDECGCLPKDVVIAYLVARRILNVSGLFDEVYQLKKIGYKVKLEISSSIKRSLYLSTRWILRHEDKLDVQKIISKYQNLNTSAELMIAALPRKYTKRTEYIQSELKSARASKALIEKVGYARYMYQLFNIRDLQVRTQVGESDVIKVYYQTAGWIKFYQLRDSLLNLPEASYWDHIQKYVLEDDLCIVLSKISSAVLISNHKKRSSYDSAVQNWLQDNVEFSKVVKQSLHELVEIRGGDYAMYSVVLTRVKKYVSIL</sequence>
<dbReference type="SUPFAM" id="SSF51735">
    <property type="entry name" value="NAD(P)-binding Rossmann-fold domains"/>
    <property type="match status" value="1"/>
</dbReference>
<dbReference type="InterPro" id="IPR024727">
    <property type="entry name" value="NAD_Glu_DH_N_ACT1"/>
</dbReference>
<dbReference type="Pfam" id="PF05088">
    <property type="entry name" value="Bac_GDH_CD"/>
    <property type="match status" value="1"/>
</dbReference>
<evidence type="ECO:0000313" key="7">
    <source>
        <dbReference type="Proteomes" id="UP001055955"/>
    </source>
</evidence>
<dbReference type="EMBL" id="CP092900">
    <property type="protein sequence ID" value="UTC24935.1"/>
    <property type="molecule type" value="Genomic_DNA"/>
</dbReference>
<feature type="domain" description="NAD-glutamate dehydrogenase N-terminal ACT1" evidence="4">
    <location>
        <begin position="29"/>
        <end position="115"/>
    </location>
</feature>
<dbReference type="InterPro" id="IPR049056">
    <property type="entry name" value="NAD_Glu_DH_HM3"/>
</dbReference>
<dbReference type="InterPro" id="IPR036291">
    <property type="entry name" value="NAD(P)-bd_dom_sf"/>
</dbReference>
<evidence type="ECO:0000313" key="6">
    <source>
        <dbReference type="EMBL" id="UTC24935.1"/>
    </source>
</evidence>
<keyword evidence="7" id="KW-1185">Reference proteome</keyword>
<dbReference type="RefSeq" id="WP_258568724.1">
    <property type="nucleotide sequence ID" value="NZ_CP092900.1"/>
</dbReference>
<dbReference type="Gene3D" id="3.40.50.720">
    <property type="entry name" value="NAD(P)-binding Rossmann-like Domain"/>
    <property type="match status" value="1"/>
</dbReference>
<feature type="domain" description="NAD-specific glutamate dehydrogenase C-terminal" evidence="3">
    <location>
        <begin position="1236"/>
        <end position="1568"/>
    </location>
</feature>
<dbReference type="Pfam" id="PF21074">
    <property type="entry name" value="GDH_C"/>
    <property type="match status" value="1"/>
</dbReference>
<dbReference type="Pfam" id="PF21075">
    <property type="entry name" value="GDH_ACT1"/>
    <property type="match status" value="1"/>
</dbReference>
<dbReference type="Proteomes" id="UP001055955">
    <property type="component" value="Chromosome"/>
</dbReference>
<dbReference type="InterPro" id="IPR007780">
    <property type="entry name" value="NAD_Glu_DH_bac"/>
</dbReference>
<feature type="domain" description="NAD-glutamate dehydrogenase catalytic" evidence="2">
    <location>
        <begin position="705"/>
        <end position="1188"/>
    </location>
</feature>
<evidence type="ECO:0000256" key="1">
    <source>
        <dbReference type="ARBA" id="ARBA00023002"/>
    </source>
</evidence>
<dbReference type="InterPro" id="IPR049062">
    <property type="entry name" value="NAD_Glu_DH_ACT2"/>
</dbReference>
<evidence type="ECO:0000259" key="3">
    <source>
        <dbReference type="Pfam" id="PF21074"/>
    </source>
</evidence>
<proteinExistence type="predicted"/>
<dbReference type="PANTHER" id="PTHR43403:SF1">
    <property type="entry name" value="NAD-SPECIFIC GLUTAMATE DEHYDROGENASE"/>
    <property type="match status" value="1"/>
</dbReference>
<protein>
    <submittedName>
        <fullName evidence="6">NAD-glutamate dehydrogenase</fullName>
    </submittedName>
</protein>
<dbReference type="Pfam" id="PF21078">
    <property type="entry name" value="GDH_HM3"/>
    <property type="match status" value="1"/>
</dbReference>
<feature type="domain" description="NAD-glutamate dehydrogenase ACT2" evidence="5">
    <location>
        <begin position="388"/>
        <end position="473"/>
    </location>
</feature>
<dbReference type="InterPro" id="IPR028971">
    <property type="entry name" value="NAD-GDH_cat"/>
</dbReference>
<accession>A0ABY5DLE4</accession>
<evidence type="ECO:0000259" key="4">
    <source>
        <dbReference type="Pfam" id="PF21075"/>
    </source>
</evidence>